<evidence type="ECO:0000313" key="2">
    <source>
        <dbReference type="EMBL" id="ABP97362.1"/>
    </source>
</evidence>
<proteinExistence type="predicted"/>
<reference evidence="2 3" key="1">
    <citation type="journal article" date="2004" name="Genome Biol.">
        <title>Complete genome sequence of the industrial bacterium Bacillus licheniformis and comparisons with closely related Bacillus species.</title>
        <authorList>
            <person name="Rey M.W."/>
            <person name="Ramaiya P."/>
            <person name="Nelson B.A."/>
            <person name="Brody-Karpin S.D."/>
            <person name="Zaretsky E.J."/>
            <person name="Tang M."/>
            <person name="Lopez de Leon A."/>
            <person name="Xiang H."/>
            <person name="Gusti V."/>
            <person name="Clausen I.G."/>
            <person name="Olsen P.B."/>
            <person name="Rasmussen M.D."/>
            <person name="Andersen J.T."/>
            <person name="Jorgensen P.L."/>
            <person name="Larsen T.S."/>
            <person name="Sorokin A."/>
            <person name="Bolotin A."/>
            <person name="Lapidus A."/>
            <person name="Galleron N."/>
            <person name="Ehrlich S.D."/>
            <person name="Berka R.M."/>
        </authorList>
    </citation>
    <scope>NUCLEOTIDE SEQUENCE [LARGE SCALE GENOMIC DNA]</scope>
    <source>
        <strain evidence="3">ATCC 14580 / DSM 13 / JCM 2505 / CCUG 7422 / NBRC 12200 / NCIMB 9375 / NCTC 10341 / NRRL NRS-1264 / Gibson 46</strain>
    </source>
</reference>
<sequence>MFHLSNGFIDEAPAFRLFRNTAVERFFPLFFLDPPKSRSLIFLSFFDFAVGALAWDIGGFLYISVVRFLADASIGILYILIIADRRQISHSISSSSALIPKNLLF</sequence>
<dbReference type="KEGG" id="bli:BL07016"/>
<dbReference type="HOGENOM" id="CLU_2231128_0_0_9"/>
<evidence type="ECO:0000256" key="1">
    <source>
        <dbReference type="SAM" id="Phobius"/>
    </source>
</evidence>
<organism evidence="2 3">
    <name type="scientific">Bacillus licheniformis (strain ATCC 14580 / DSM 13 / JCM 2505 / CCUG 7422 / NBRC 12200 / NCIMB 9375 / NCTC 10341 / NRRL NRS-1264 / Gibson 46)</name>
    <dbReference type="NCBI Taxonomy" id="279010"/>
    <lineage>
        <taxon>Bacteria</taxon>
        <taxon>Bacillati</taxon>
        <taxon>Bacillota</taxon>
        <taxon>Bacilli</taxon>
        <taxon>Bacillales</taxon>
        <taxon>Bacillaceae</taxon>
        <taxon>Bacillus</taxon>
    </lineage>
</organism>
<keyword evidence="3" id="KW-1185">Reference proteome</keyword>
<name>Q65L80_BACLD</name>
<feature type="transmembrane region" description="Helical" evidence="1">
    <location>
        <begin position="61"/>
        <end position="83"/>
    </location>
</feature>
<dbReference type="AlphaFoldDB" id="Q65L80"/>
<gene>
    <name evidence="2" type="ordered locus">BL07016</name>
</gene>
<protein>
    <submittedName>
        <fullName evidence="2">Uncharacterized protein</fullName>
    </submittedName>
</protein>
<accession>Q65L80</accession>
<evidence type="ECO:0000313" key="3">
    <source>
        <dbReference type="Proteomes" id="UP000000606"/>
    </source>
</evidence>
<keyword evidence="1" id="KW-0812">Transmembrane</keyword>
<keyword evidence="1" id="KW-1133">Transmembrane helix</keyword>
<keyword evidence="1" id="KW-0472">Membrane</keyword>
<dbReference type="EMBL" id="CP000002">
    <property type="protein sequence ID" value="ABP97362.1"/>
    <property type="molecule type" value="Genomic_DNA"/>
</dbReference>
<dbReference type="STRING" id="279010.BL07016"/>
<dbReference type="Proteomes" id="UP000000606">
    <property type="component" value="Chromosome"/>
</dbReference>